<comment type="caution">
    <text evidence="2">The sequence shown here is derived from an EMBL/GenBank/DDBJ whole genome shotgun (WGS) entry which is preliminary data.</text>
</comment>
<evidence type="ECO:0000313" key="3">
    <source>
        <dbReference type="Proteomes" id="UP001049176"/>
    </source>
</evidence>
<evidence type="ECO:0000256" key="1">
    <source>
        <dbReference type="SAM" id="MobiDB-lite"/>
    </source>
</evidence>
<sequence>MVRFLPLPHVVSVLLRDTRRRKELPSTQSPSPAPGISTSSHPSEFSGARFPPELLSYIFSLLPSESSTFSLQSTPWTLSRVCRFWRNVALATPFLWSSISIDTRDDTLWKNLQGCIQMLSSVLDHSKDQPLDVEILISVNPFNSSNRWQILFSMLHDHGHRWRSLVFRISLCLIHTAIDIGQPPVCGYKILESVKLCSIDRSRDHLMLCALQRAPLLKKAILLSSNALSQPTTPPTLPWNQLLYLDIPASHVGPISELQLLSVLSQSTSLQTLIIRHDRICFDGNAPFNSSPIRIDTLRTFELHHHPQRQEFAITYDRWLTSRLTLPNLQNLVLHNVRWNMGNNLTCLISMLERSACRLQTLSVTGIHVADVTIERLLRSPEVGEVTKLKLEGHPGGYLFDRIASDESLIPRLTQLCVYMAHGGDVVLTPPIRNIVNLVRSRARVLKVVNLDFYWHTHDIELVHQLREFDNVRVGRLEHDSALKENPRLRDEILAIRQLGGIFKKTLVLSHRMWNGRANLVENMPAVSQLFNELEHLLQSISLTDAEVMWVGEAHYVLLVLASRSVSIPRDAEFELPERASRLLESFTRSCADDEKEHRRLSSSLRKRWQVVRKAFSHGRRPLHM</sequence>
<feature type="compositionally biased region" description="Polar residues" evidence="1">
    <location>
        <begin position="25"/>
        <end position="43"/>
    </location>
</feature>
<evidence type="ECO:0008006" key="4">
    <source>
        <dbReference type="Google" id="ProtNLM"/>
    </source>
</evidence>
<dbReference type="RefSeq" id="XP_043012673.1">
    <property type="nucleotide sequence ID" value="XM_043148081.1"/>
</dbReference>
<dbReference type="OrthoDB" id="3217549at2759"/>
<reference evidence="2" key="1">
    <citation type="journal article" date="2021" name="Genome Biol. Evol.">
        <title>The assembled and annotated genome of the fairy-ring fungus Marasmius oreades.</title>
        <authorList>
            <person name="Hiltunen M."/>
            <person name="Ament-Velasquez S.L."/>
            <person name="Johannesson H."/>
        </authorList>
    </citation>
    <scope>NUCLEOTIDE SEQUENCE</scope>
    <source>
        <strain evidence="2">03SP1</strain>
    </source>
</reference>
<dbReference type="Gene3D" id="3.80.10.10">
    <property type="entry name" value="Ribonuclease Inhibitor"/>
    <property type="match status" value="1"/>
</dbReference>
<proteinExistence type="predicted"/>
<dbReference type="SUPFAM" id="SSF81383">
    <property type="entry name" value="F-box domain"/>
    <property type="match status" value="1"/>
</dbReference>
<dbReference type="KEGG" id="more:E1B28_003654"/>
<dbReference type="EMBL" id="CM032182">
    <property type="protein sequence ID" value="KAG7096203.1"/>
    <property type="molecule type" value="Genomic_DNA"/>
</dbReference>
<keyword evidence="3" id="KW-1185">Reference proteome</keyword>
<dbReference type="InterPro" id="IPR036047">
    <property type="entry name" value="F-box-like_dom_sf"/>
</dbReference>
<gene>
    <name evidence="2" type="ORF">E1B28_003654</name>
</gene>
<organism evidence="2 3">
    <name type="scientific">Marasmius oreades</name>
    <name type="common">fairy-ring Marasmius</name>
    <dbReference type="NCBI Taxonomy" id="181124"/>
    <lineage>
        <taxon>Eukaryota</taxon>
        <taxon>Fungi</taxon>
        <taxon>Dikarya</taxon>
        <taxon>Basidiomycota</taxon>
        <taxon>Agaricomycotina</taxon>
        <taxon>Agaricomycetes</taxon>
        <taxon>Agaricomycetidae</taxon>
        <taxon>Agaricales</taxon>
        <taxon>Marasmiineae</taxon>
        <taxon>Marasmiaceae</taxon>
        <taxon>Marasmius</taxon>
    </lineage>
</organism>
<evidence type="ECO:0000313" key="2">
    <source>
        <dbReference type="EMBL" id="KAG7096203.1"/>
    </source>
</evidence>
<dbReference type="Proteomes" id="UP001049176">
    <property type="component" value="Chromosome 2"/>
</dbReference>
<feature type="region of interest" description="Disordered" evidence="1">
    <location>
        <begin position="21"/>
        <end position="45"/>
    </location>
</feature>
<name>A0A9P7UX05_9AGAR</name>
<dbReference type="GeneID" id="66072730"/>
<dbReference type="SUPFAM" id="SSF52047">
    <property type="entry name" value="RNI-like"/>
    <property type="match status" value="1"/>
</dbReference>
<dbReference type="InterPro" id="IPR032675">
    <property type="entry name" value="LRR_dom_sf"/>
</dbReference>
<dbReference type="Gene3D" id="1.20.1280.50">
    <property type="match status" value="1"/>
</dbReference>
<protein>
    <recommendedName>
        <fullName evidence="4">F-box domain-containing protein</fullName>
    </recommendedName>
</protein>
<dbReference type="AlphaFoldDB" id="A0A9P7UX05"/>
<accession>A0A9P7UX05</accession>